<evidence type="ECO:0000256" key="1">
    <source>
        <dbReference type="SAM" id="Phobius"/>
    </source>
</evidence>
<evidence type="ECO:0000313" key="2">
    <source>
        <dbReference type="EMBL" id="KKT91836.1"/>
    </source>
</evidence>
<dbReference type="AlphaFoldDB" id="A0A0G1L766"/>
<keyword evidence="1" id="KW-0472">Membrane</keyword>
<dbReference type="Proteomes" id="UP000033966">
    <property type="component" value="Unassembled WGS sequence"/>
</dbReference>
<sequence>MQNTLPYEQQLMGLCVLVVGMWIVLYVTLFIISKRMAGKFVTATEKFFFGVLRSIGKGIGNLISKYPVFIGGVIILLLLYLTLSN</sequence>
<organism evidence="2 3">
    <name type="scientific">Candidatus Jorgensenbacteria bacterium GW2011_GWA2_45_13</name>
    <dbReference type="NCBI Taxonomy" id="1618662"/>
    <lineage>
        <taxon>Bacteria</taxon>
        <taxon>Candidatus Joergenseniibacteriota</taxon>
    </lineage>
</organism>
<feature type="transmembrane region" description="Helical" evidence="1">
    <location>
        <begin position="66"/>
        <end position="83"/>
    </location>
</feature>
<name>A0A0G1L766_9BACT</name>
<feature type="transmembrane region" description="Helical" evidence="1">
    <location>
        <begin position="12"/>
        <end position="32"/>
    </location>
</feature>
<proteinExistence type="predicted"/>
<keyword evidence="1" id="KW-0812">Transmembrane</keyword>
<protein>
    <submittedName>
        <fullName evidence="2">Uncharacterized protein</fullName>
    </submittedName>
</protein>
<evidence type="ECO:0000313" key="3">
    <source>
        <dbReference type="Proteomes" id="UP000033966"/>
    </source>
</evidence>
<keyword evidence="1" id="KW-1133">Transmembrane helix</keyword>
<dbReference type="EMBL" id="LCKF01000008">
    <property type="protein sequence ID" value="KKT91836.1"/>
    <property type="molecule type" value="Genomic_DNA"/>
</dbReference>
<comment type="caution">
    <text evidence="2">The sequence shown here is derived from an EMBL/GenBank/DDBJ whole genome shotgun (WGS) entry which is preliminary data.</text>
</comment>
<accession>A0A0G1L766</accession>
<reference evidence="2 3" key="1">
    <citation type="journal article" date="2015" name="Nature">
        <title>rRNA introns, odd ribosomes, and small enigmatic genomes across a large radiation of phyla.</title>
        <authorList>
            <person name="Brown C.T."/>
            <person name="Hug L.A."/>
            <person name="Thomas B.C."/>
            <person name="Sharon I."/>
            <person name="Castelle C.J."/>
            <person name="Singh A."/>
            <person name="Wilkins M.J."/>
            <person name="Williams K.H."/>
            <person name="Banfield J.F."/>
        </authorList>
    </citation>
    <scope>NUCLEOTIDE SEQUENCE [LARGE SCALE GENOMIC DNA]</scope>
</reference>
<gene>
    <name evidence="2" type="ORF">UW92_C0008G0007</name>
</gene>